<name>A0A7R9BZH4_9CRUS</name>
<keyword evidence="10" id="KW-0472">Membrane</keyword>
<feature type="domain" description="Guanylate cyclase" evidence="13">
    <location>
        <begin position="1"/>
        <end position="16"/>
    </location>
</feature>
<dbReference type="InterPro" id="IPR001054">
    <property type="entry name" value="A/G_cyclase"/>
</dbReference>
<dbReference type="EMBL" id="OA887182">
    <property type="protein sequence ID" value="CAD7283279.1"/>
    <property type="molecule type" value="Genomic_DNA"/>
</dbReference>
<reference evidence="14" key="1">
    <citation type="submission" date="2020-11" db="EMBL/GenBank/DDBJ databases">
        <authorList>
            <person name="Tran Van P."/>
        </authorList>
    </citation>
    <scope>NUCLEOTIDE SEQUENCE</scope>
</reference>
<dbReference type="GO" id="GO:0005886">
    <property type="term" value="C:plasma membrane"/>
    <property type="evidence" value="ECO:0007669"/>
    <property type="project" value="TreeGrafter"/>
</dbReference>
<comment type="catalytic activity">
    <reaction evidence="1">
        <text>ATP = 3',5'-cyclic AMP + diphosphate</text>
        <dbReference type="Rhea" id="RHEA:15389"/>
        <dbReference type="ChEBI" id="CHEBI:30616"/>
        <dbReference type="ChEBI" id="CHEBI:33019"/>
        <dbReference type="ChEBI" id="CHEBI:58165"/>
        <dbReference type="EC" id="4.6.1.1"/>
    </reaction>
</comment>
<dbReference type="PANTHER" id="PTHR45627">
    <property type="entry name" value="ADENYLATE CYCLASE TYPE 1"/>
    <property type="match status" value="1"/>
</dbReference>
<dbReference type="GO" id="GO:0007189">
    <property type="term" value="P:adenylate cyclase-activating G protein-coupled receptor signaling pathway"/>
    <property type="evidence" value="ECO:0007669"/>
    <property type="project" value="TreeGrafter"/>
</dbReference>
<gene>
    <name evidence="14" type="ORF">NMOB1V02_LOCUS10895</name>
</gene>
<feature type="region of interest" description="Disordered" evidence="12">
    <location>
        <begin position="156"/>
        <end position="186"/>
    </location>
</feature>
<keyword evidence="15" id="KW-1185">Reference proteome</keyword>
<protein>
    <recommendedName>
        <fullName evidence="3">adenylate cyclase</fullName>
        <ecNumber evidence="3">4.6.1.1</ecNumber>
    </recommendedName>
</protein>
<evidence type="ECO:0000313" key="15">
    <source>
        <dbReference type="Proteomes" id="UP000678499"/>
    </source>
</evidence>
<keyword evidence="7" id="KW-0067">ATP-binding</keyword>
<feature type="compositionally biased region" description="Low complexity" evidence="12">
    <location>
        <begin position="287"/>
        <end position="298"/>
    </location>
</feature>
<dbReference type="GO" id="GO:0007193">
    <property type="term" value="P:adenylate cyclase-inhibiting G protein-coupled receptor signaling pathway"/>
    <property type="evidence" value="ECO:0007669"/>
    <property type="project" value="TreeGrafter"/>
</dbReference>
<dbReference type="GO" id="GO:0005524">
    <property type="term" value="F:ATP binding"/>
    <property type="evidence" value="ECO:0007669"/>
    <property type="project" value="UniProtKB-KW"/>
</dbReference>
<feature type="region of interest" description="Disordered" evidence="12">
    <location>
        <begin position="315"/>
        <end position="365"/>
    </location>
</feature>
<feature type="compositionally biased region" description="Acidic residues" evidence="12">
    <location>
        <begin position="230"/>
        <end position="241"/>
    </location>
</feature>
<feature type="compositionally biased region" description="Basic and acidic residues" evidence="12">
    <location>
        <begin position="242"/>
        <end position="262"/>
    </location>
</feature>
<evidence type="ECO:0000256" key="11">
    <source>
        <dbReference type="ARBA" id="ARBA00023239"/>
    </source>
</evidence>
<dbReference type="GO" id="GO:0004016">
    <property type="term" value="F:adenylate cyclase activity"/>
    <property type="evidence" value="ECO:0007669"/>
    <property type="project" value="UniProtKB-EC"/>
</dbReference>
<dbReference type="CDD" id="cd07302">
    <property type="entry name" value="CHD"/>
    <property type="match status" value="1"/>
</dbReference>
<sequence>MYDIWGDTVNMASRLDYTGQLDKIHVSERMLNSLRLAGISADFRGLTVIKGKAEKMPTYFVQPETVLKVVALNRGESGGSRSKGASAASGYSRSMSTVGIRSGRHIGAQLKSAPASLADSLDASAVWEEQLREHKRFQKEMSELYDVVPEEVLAMPEPPPPMYISSSSSSYQHNNNHQQLKSHSRKQHHLLDYLQSRAGSLPSMPLHNSQSQSASPEIRNDPHLFMPSVVEEEEGEEEEEERLGKDQGEQEKEDQRIQEQEGHQSSTDEPDDNSSRARITDADAHHPSLALIRSSSTSSTAPIVIEVQEPAFILSSPSSSMSQISDSDKHDYGIRVDRDGESRITTLSTNDVMDVMKKSDRRRRE</sequence>
<feature type="compositionally biased region" description="Polar residues" evidence="12">
    <location>
        <begin position="206"/>
        <end position="215"/>
    </location>
</feature>
<evidence type="ECO:0000259" key="13">
    <source>
        <dbReference type="PROSITE" id="PS50125"/>
    </source>
</evidence>
<evidence type="ECO:0000256" key="4">
    <source>
        <dbReference type="ARBA" id="ARBA00022692"/>
    </source>
</evidence>
<dbReference type="Gene3D" id="3.30.70.1230">
    <property type="entry name" value="Nucleotide cyclase"/>
    <property type="match status" value="1"/>
</dbReference>
<comment type="subcellular location">
    <subcellularLocation>
        <location evidence="2">Membrane</location>
        <topology evidence="2">Multi-pass membrane protein</topology>
    </subcellularLocation>
</comment>
<keyword evidence="4" id="KW-0812">Transmembrane</keyword>
<evidence type="ECO:0000256" key="10">
    <source>
        <dbReference type="ARBA" id="ARBA00023136"/>
    </source>
</evidence>
<dbReference type="Proteomes" id="UP000678499">
    <property type="component" value="Unassembled WGS sequence"/>
</dbReference>
<dbReference type="OrthoDB" id="10261550at2759"/>
<accession>A0A7R9BZH4</accession>
<keyword evidence="9" id="KW-1133">Transmembrane helix</keyword>
<feature type="region of interest" description="Disordered" evidence="12">
    <location>
        <begin position="199"/>
        <end position="298"/>
    </location>
</feature>
<dbReference type="PANTHER" id="PTHR45627:SF12">
    <property type="entry name" value="ADENYLATE CYCLASE TYPE 2"/>
    <property type="match status" value="1"/>
</dbReference>
<dbReference type="GO" id="GO:0006171">
    <property type="term" value="P:cAMP biosynthetic process"/>
    <property type="evidence" value="ECO:0007669"/>
    <property type="project" value="TreeGrafter"/>
</dbReference>
<dbReference type="AlphaFoldDB" id="A0A7R9BZH4"/>
<dbReference type="Pfam" id="PF00211">
    <property type="entry name" value="Guanylate_cyc"/>
    <property type="match status" value="1"/>
</dbReference>
<evidence type="ECO:0000256" key="8">
    <source>
        <dbReference type="ARBA" id="ARBA00022842"/>
    </source>
</evidence>
<keyword evidence="11" id="KW-0456">Lyase</keyword>
<keyword evidence="8" id="KW-0460">Magnesium</keyword>
<evidence type="ECO:0000256" key="5">
    <source>
        <dbReference type="ARBA" id="ARBA00022723"/>
    </source>
</evidence>
<evidence type="ECO:0000256" key="12">
    <source>
        <dbReference type="SAM" id="MobiDB-lite"/>
    </source>
</evidence>
<dbReference type="GO" id="GO:0035556">
    <property type="term" value="P:intracellular signal transduction"/>
    <property type="evidence" value="ECO:0007669"/>
    <property type="project" value="InterPro"/>
</dbReference>
<evidence type="ECO:0000256" key="2">
    <source>
        <dbReference type="ARBA" id="ARBA00004141"/>
    </source>
</evidence>
<evidence type="ECO:0000256" key="7">
    <source>
        <dbReference type="ARBA" id="ARBA00022840"/>
    </source>
</evidence>
<feature type="compositionally biased region" description="Basic and acidic residues" evidence="12">
    <location>
        <begin position="326"/>
        <end position="342"/>
    </location>
</feature>
<keyword evidence="5" id="KW-0479">Metal-binding</keyword>
<dbReference type="GO" id="GO:0046872">
    <property type="term" value="F:metal ion binding"/>
    <property type="evidence" value="ECO:0007669"/>
    <property type="project" value="UniProtKB-KW"/>
</dbReference>
<dbReference type="EC" id="4.6.1.1" evidence="3"/>
<organism evidence="14">
    <name type="scientific">Notodromas monacha</name>
    <dbReference type="NCBI Taxonomy" id="399045"/>
    <lineage>
        <taxon>Eukaryota</taxon>
        <taxon>Metazoa</taxon>
        <taxon>Ecdysozoa</taxon>
        <taxon>Arthropoda</taxon>
        <taxon>Crustacea</taxon>
        <taxon>Oligostraca</taxon>
        <taxon>Ostracoda</taxon>
        <taxon>Podocopa</taxon>
        <taxon>Podocopida</taxon>
        <taxon>Cypridocopina</taxon>
        <taxon>Cypridoidea</taxon>
        <taxon>Cyprididae</taxon>
        <taxon>Notodromas</taxon>
    </lineage>
</organism>
<dbReference type="InterPro" id="IPR029787">
    <property type="entry name" value="Nucleotide_cyclase"/>
</dbReference>
<dbReference type="EMBL" id="CAJPEX010005145">
    <property type="protein sequence ID" value="CAG0923431.1"/>
    <property type="molecule type" value="Genomic_DNA"/>
</dbReference>
<proteinExistence type="predicted"/>
<evidence type="ECO:0000256" key="1">
    <source>
        <dbReference type="ARBA" id="ARBA00001593"/>
    </source>
</evidence>
<evidence type="ECO:0000256" key="3">
    <source>
        <dbReference type="ARBA" id="ARBA00012201"/>
    </source>
</evidence>
<dbReference type="PROSITE" id="PS50125">
    <property type="entry name" value="GUANYLATE_CYCLASE_2"/>
    <property type="match status" value="1"/>
</dbReference>
<evidence type="ECO:0000256" key="9">
    <source>
        <dbReference type="ARBA" id="ARBA00022989"/>
    </source>
</evidence>
<feature type="compositionally biased region" description="Low complexity" evidence="12">
    <location>
        <begin position="315"/>
        <end position="325"/>
    </location>
</feature>
<evidence type="ECO:0000313" key="14">
    <source>
        <dbReference type="EMBL" id="CAD7283279.1"/>
    </source>
</evidence>
<feature type="compositionally biased region" description="Basic and acidic residues" evidence="12">
    <location>
        <begin position="273"/>
        <end position="286"/>
    </location>
</feature>
<dbReference type="SUPFAM" id="SSF55073">
    <property type="entry name" value="Nucleotide cyclase"/>
    <property type="match status" value="1"/>
</dbReference>
<keyword evidence="6" id="KW-0547">Nucleotide-binding</keyword>
<evidence type="ECO:0000256" key="6">
    <source>
        <dbReference type="ARBA" id="ARBA00022741"/>
    </source>
</evidence>